<dbReference type="InterPro" id="IPR008557">
    <property type="entry name" value="PhoX"/>
</dbReference>
<keyword evidence="2" id="KW-0456">Lyase</keyword>
<dbReference type="PROSITE" id="PS51318">
    <property type="entry name" value="TAT"/>
    <property type="match status" value="1"/>
</dbReference>
<keyword evidence="3" id="KW-1185">Reference proteome</keyword>
<sequence>MAVSRRMFLSATATSIAFGAFAARAQDGGSPAETYLNEVTGYGPLVSDPKGMIDLPAGFRYRVIAQVGETMSDGLILPGKFDGMGCFAAGDDKVLLVRNHEMSASDIEKAAFGPRQSLIDRIDRSRVWDFNGDGAALAGGTTTQLYNLKTGQTERQHMSIAGTLVNCAGGVTPWGSWLTCEETTIKAGARAGKNHGYVFEVPSAHVGLVEPVALTGMGRFKHEAACVDPRTGVVYLTEDVADSLFYRYLPNDRRNLAAGGRLQALGLVDAPEGGDTRNQKEQSFPVGGWKAVRWIDLDGVDSPNDDLRRRGHKAGAAIVCRGEGLFFGEGELYFTATSGGAKGAGQIFRYVPSAFEGQPGETDQPGKLQLFVESQNGRVLDYADNLVVAPWGHVIVCEDRYSDTLRNHLRGVTPEGKIYTLARNVHADNSEFAGACFSPDGGTLFVNLQNPGFTLAISGPWGAVKV</sequence>
<protein>
    <submittedName>
        <fullName evidence="2">dTDP-glucose 4,6-dehydratase</fullName>
        <ecNumber evidence="2">4.2.1.46</ecNumber>
    </submittedName>
</protein>
<dbReference type="PANTHER" id="PTHR35399">
    <property type="entry name" value="SLR8030 PROTEIN"/>
    <property type="match status" value="1"/>
</dbReference>
<dbReference type="PATRIC" id="fig|565050.3.peg.1423"/>
<dbReference type="SMR" id="A0A0H3C7C2"/>
<reference evidence="2 3" key="1">
    <citation type="journal article" date="2010" name="J. Bacteriol.">
        <title>The genetic basis of laboratory adaptation in Caulobacter crescentus.</title>
        <authorList>
            <person name="Marks M.E."/>
            <person name="Castro-Rojas C.M."/>
            <person name="Teiling C."/>
            <person name="Du L."/>
            <person name="Kapatral V."/>
            <person name="Walunas T.L."/>
            <person name="Crosson S."/>
        </authorList>
    </citation>
    <scope>NUCLEOTIDE SEQUENCE [LARGE SCALE GENOMIC DNA]</scope>
    <source>
        <strain evidence="3">NA1000 / CB15N</strain>
    </source>
</reference>
<dbReference type="PANTHER" id="PTHR35399:SF4">
    <property type="entry name" value="MEMBRANE PROTEIN"/>
    <property type="match status" value="1"/>
</dbReference>
<accession>A0A0H3C7C2</accession>
<evidence type="ECO:0000256" key="1">
    <source>
        <dbReference type="SAM" id="SignalP"/>
    </source>
</evidence>
<keyword evidence="1" id="KW-0732">Signal</keyword>
<dbReference type="GO" id="GO:0008460">
    <property type="term" value="F:dTDP-glucose 4,6-dehydratase activity"/>
    <property type="evidence" value="ECO:0007669"/>
    <property type="project" value="UniProtKB-EC"/>
</dbReference>
<dbReference type="AlphaFoldDB" id="A0A0H3C7C2"/>
<dbReference type="OrthoDB" id="9801383at2"/>
<dbReference type="RefSeq" id="YP_002516812.2">
    <property type="nucleotide sequence ID" value="NC_011916.1"/>
</dbReference>
<feature type="signal peptide" evidence="1">
    <location>
        <begin position="1"/>
        <end position="22"/>
    </location>
</feature>
<dbReference type="HOGENOM" id="CLU_045986_1_0_5"/>
<feature type="chain" id="PRO_5002605772" evidence="1">
    <location>
        <begin position="23"/>
        <end position="466"/>
    </location>
</feature>
<gene>
    <name evidence="2" type="ordered locus">CCNA_01439</name>
</gene>
<dbReference type="InterPro" id="IPR006311">
    <property type="entry name" value="TAT_signal"/>
</dbReference>
<dbReference type="EMBL" id="CP001340">
    <property type="protein sequence ID" value="ACL94904.2"/>
    <property type="molecule type" value="Genomic_DNA"/>
</dbReference>
<dbReference type="Pfam" id="PF05787">
    <property type="entry name" value="PhoX"/>
    <property type="match status" value="1"/>
</dbReference>
<dbReference type="Proteomes" id="UP000001364">
    <property type="component" value="Chromosome"/>
</dbReference>
<proteinExistence type="predicted"/>
<evidence type="ECO:0000313" key="3">
    <source>
        <dbReference type="Proteomes" id="UP000001364"/>
    </source>
</evidence>
<dbReference type="GeneID" id="7330169"/>
<organism evidence="2 3">
    <name type="scientific">Caulobacter vibrioides (strain NA1000 / CB15N)</name>
    <name type="common">Caulobacter crescentus</name>
    <dbReference type="NCBI Taxonomy" id="565050"/>
    <lineage>
        <taxon>Bacteria</taxon>
        <taxon>Pseudomonadati</taxon>
        <taxon>Pseudomonadota</taxon>
        <taxon>Alphaproteobacteria</taxon>
        <taxon>Caulobacterales</taxon>
        <taxon>Caulobacteraceae</taxon>
        <taxon>Caulobacter</taxon>
    </lineage>
</organism>
<dbReference type="RefSeq" id="WP_010919252.1">
    <property type="nucleotide sequence ID" value="NC_011916.1"/>
</dbReference>
<dbReference type="KEGG" id="ccs:CCNA_01439"/>
<dbReference type="SUPFAM" id="SSF82171">
    <property type="entry name" value="DPP6 N-terminal domain-like"/>
    <property type="match status" value="1"/>
</dbReference>
<dbReference type="EC" id="4.2.1.46" evidence="2"/>
<evidence type="ECO:0000313" key="2">
    <source>
        <dbReference type="EMBL" id="ACL94904.2"/>
    </source>
</evidence>
<name>A0A0H3C7C2_CAUVN</name>